<evidence type="ECO:0000256" key="5">
    <source>
        <dbReference type="PIRNR" id="PIRNR038471"/>
    </source>
</evidence>
<dbReference type="Pfam" id="PF04085">
    <property type="entry name" value="MreC"/>
    <property type="match status" value="1"/>
</dbReference>
<comment type="similarity">
    <text evidence="1 5">Belongs to the MreC family.</text>
</comment>
<dbReference type="EMBL" id="JAKNID010000021">
    <property type="protein sequence ID" value="MCG4565141.1"/>
    <property type="molecule type" value="Genomic_DNA"/>
</dbReference>
<dbReference type="AlphaFoldDB" id="A0A9Q4ACI0"/>
<evidence type="ECO:0000313" key="9">
    <source>
        <dbReference type="Proteomes" id="UP001108123"/>
    </source>
</evidence>
<dbReference type="GO" id="GO:0005886">
    <property type="term" value="C:plasma membrane"/>
    <property type="evidence" value="ECO:0007669"/>
    <property type="project" value="TreeGrafter"/>
</dbReference>
<organism evidence="8 9">
    <name type="scientific">Anaerosalibacter bizertensis</name>
    <dbReference type="NCBI Taxonomy" id="932217"/>
    <lineage>
        <taxon>Bacteria</taxon>
        <taxon>Bacillati</taxon>
        <taxon>Bacillota</taxon>
        <taxon>Tissierellia</taxon>
        <taxon>Tissierellales</taxon>
        <taxon>Sporanaerobacteraceae</taxon>
        <taxon>Anaerosalibacter</taxon>
    </lineage>
</organism>
<evidence type="ECO:0000256" key="2">
    <source>
        <dbReference type="ARBA" id="ARBA00013855"/>
    </source>
</evidence>
<dbReference type="InterPro" id="IPR007221">
    <property type="entry name" value="MreC"/>
</dbReference>
<evidence type="ECO:0000256" key="4">
    <source>
        <dbReference type="ARBA" id="ARBA00032089"/>
    </source>
</evidence>
<evidence type="ECO:0000256" key="3">
    <source>
        <dbReference type="ARBA" id="ARBA00022960"/>
    </source>
</evidence>
<dbReference type="Gene3D" id="2.40.10.340">
    <property type="entry name" value="Rod shape-determining protein MreC, domain 1"/>
    <property type="match status" value="1"/>
</dbReference>
<dbReference type="PANTHER" id="PTHR34138:SF1">
    <property type="entry name" value="CELL SHAPE-DETERMINING PROTEIN MREC"/>
    <property type="match status" value="1"/>
</dbReference>
<dbReference type="InterPro" id="IPR055342">
    <property type="entry name" value="MreC_beta-barrel_core"/>
</dbReference>
<dbReference type="PANTHER" id="PTHR34138">
    <property type="entry name" value="CELL SHAPE-DETERMINING PROTEIN MREC"/>
    <property type="match status" value="1"/>
</dbReference>
<keyword evidence="6" id="KW-0175">Coiled coil</keyword>
<comment type="caution">
    <text evidence="8">The sequence shown here is derived from an EMBL/GenBank/DDBJ whole genome shotgun (WGS) entry which is preliminary data.</text>
</comment>
<dbReference type="GO" id="GO:0008360">
    <property type="term" value="P:regulation of cell shape"/>
    <property type="evidence" value="ECO:0007669"/>
    <property type="project" value="UniProtKB-KW"/>
</dbReference>
<feature type="coiled-coil region" evidence="6">
    <location>
        <begin position="72"/>
        <end position="109"/>
    </location>
</feature>
<dbReference type="InterPro" id="IPR042175">
    <property type="entry name" value="Cell/Rod_MreC_2"/>
</dbReference>
<sequence length="281" mass="31496">MIKLSKFKKYKDRMIVTTVAIILIVIIGMTSSERIKITGFEKAIGNIISPVEKLFFNVGKSVSNIFGTIGNIGKFKEENEQLKKKIALLEEENRKYEDIIGKTDFLRNEARLKEKTSYKLIDAQVVGKEPGNWFDRFIIDKGLNDGIKKGDTVIQGVEVNKSLIQEGVVGRITDVGDNWAKVSSIVDESSNISFRVTRTQDGGILSGSVDNKLSGYFFDNKADVKKGDKLFTSGLGESYVKDLYIGEVKEVVKKEEDLMKRVVVAPAVNFKKIYRVHVISN</sequence>
<evidence type="ECO:0000256" key="6">
    <source>
        <dbReference type="SAM" id="Coils"/>
    </source>
</evidence>
<evidence type="ECO:0000256" key="1">
    <source>
        <dbReference type="ARBA" id="ARBA00009369"/>
    </source>
</evidence>
<keyword evidence="3 5" id="KW-0133">Cell shape</keyword>
<dbReference type="Proteomes" id="UP001108123">
    <property type="component" value="Unassembled WGS sequence"/>
</dbReference>
<dbReference type="InterPro" id="IPR042177">
    <property type="entry name" value="Cell/Rod_1"/>
</dbReference>
<protein>
    <recommendedName>
        <fullName evidence="2 5">Cell shape-determining protein MreC</fullName>
    </recommendedName>
    <alternativeName>
        <fullName evidence="4 5">Cell shape protein MreC</fullName>
    </alternativeName>
</protein>
<feature type="domain" description="Rod shape-determining protein MreC beta-barrel core" evidence="7">
    <location>
        <begin position="125"/>
        <end position="279"/>
    </location>
</feature>
<comment type="function">
    <text evidence="5">Involved in formation and maintenance of cell shape.</text>
</comment>
<dbReference type="NCBIfam" id="TIGR00219">
    <property type="entry name" value="mreC"/>
    <property type="match status" value="1"/>
</dbReference>
<keyword evidence="9" id="KW-1185">Reference proteome</keyword>
<gene>
    <name evidence="8" type="primary">mreC</name>
    <name evidence="8" type="ORF">L0P62_06745</name>
</gene>
<evidence type="ECO:0000313" key="8">
    <source>
        <dbReference type="EMBL" id="MCG4565141.1"/>
    </source>
</evidence>
<reference evidence="8" key="1">
    <citation type="submission" date="2022-01" db="EMBL/GenBank/DDBJ databases">
        <title>Collection of gut derived symbiotic bacterial strains cultured from healthy donors.</title>
        <authorList>
            <person name="Lin H."/>
            <person name="Kohout C."/>
            <person name="Waligurski E."/>
            <person name="Pamer E.G."/>
        </authorList>
    </citation>
    <scope>NUCLEOTIDE SEQUENCE</scope>
    <source>
        <strain evidence="8">MSK.14.39</strain>
    </source>
</reference>
<accession>A0A9Q4ACI0</accession>
<dbReference type="Gene3D" id="2.40.10.350">
    <property type="entry name" value="Rod shape-determining protein MreC, domain 2"/>
    <property type="match status" value="1"/>
</dbReference>
<dbReference type="PIRSF" id="PIRSF038471">
    <property type="entry name" value="MreC"/>
    <property type="match status" value="1"/>
</dbReference>
<name>A0A9Q4ACI0_9FIRM</name>
<evidence type="ECO:0000259" key="7">
    <source>
        <dbReference type="Pfam" id="PF04085"/>
    </source>
</evidence>
<proteinExistence type="inferred from homology"/>